<evidence type="ECO:0000256" key="2">
    <source>
        <dbReference type="ARBA" id="ARBA00008778"/>
    </source>
</evidence>
<reference evidence="7" key="2">
    <citation type="submission" date="2009-11" db="EMBL/GenBank/DDBJ databases">
        <title>The Genome Sequence of Allomyces macrogynus strain ATCC 38327.</title>
        <authorList>
            <consortium name="The Broad Institute Genome Sequencing Platform"/>
            <person name="Russ C."/>
            <person name="Cuomo C."/>
            <person name="Shea T."/>
            <person name="Young S.K."/>
            <person name="Zeng Q."/>
            <person name="Koehrsen M."/>
            <person name="Haas B."/>
            <person name="Borodovsky M."/>
            <person name="Guigo R."/>
            <person name="Alvarado L."/>
            <person name="Berlin A."/>
            <person name="Borenstein D."/>
            <person name="Chen Z."/>
            <person name="Engels R."/>
            <person name="Freedman E."/>
            <person name="Gellesch M."/>
            <person name="Goldberg J."/>
            <person name="Griggs A."/>
            <person name="Gujja S."/>
            <person name="Heiman D."/>
            <person name="Hepburn T."/>
            <person name="Howarth C."/>
            <person name="Jen D."/>
            <person name="Larson L."/>
            <person name="Lewis B."/>
            <person name="Mehta T."/>
            <person name="Park D."/>
            <person name="Pearson M."/>
            <person name="Roberts A."/>
            <person name="Saif S."/>
            <person name="Shenoy N."/>
            <person name="Sisk P."/>
            <person name="Stolte C."/>
            <person name="Sykes S."/>
            <person name="Walk T."/>
            <person name="White J."/>
            <person name="Yandava C."/>
            <person name="Burger G."/>
            <person name="Gray M.W."/>
            <person name="Holland P.W.H."/>
            <person name="King N."/>
            <person name="Lang F.B.F."/>
            <person name="Roger A.J."/>
            <person name="Ruiz-Trillo I."/>
            <person name="Lander E."/>
            <person name="Nusbaum C."/>
        </authorList>
    </citation>
    <scope>NUCLEOTIDE SEQUENCE [LARGE SCALE GENOMIC DNA]</scope>
    <source>
        <strain evidence="7">ATCC 38327</strain>
    </source>
</reference>
<dbReference type="Pfam" id="PF06058">
    <property type="entry name" value="DCP1"/>
    <property type="match status" value="1"/>
</dbReference>
<dbReference type="GO" id="GO:0006397">
    <property type="term" value="P:mRNA processing"/>
    <property type="evidence" value="ECO:0007669"/>
    <property type="project" value="UniProtKB-KW"/>
</dbReference>
<dbReference type="InterPro" id="IPR011993">
    <property type="entry name" value="PH-like_dom_sf"/>
</dbReference>
<protein>
    <recommendedName>
        <fullName evidence="8">mRNA-decapping enzyme C-terminal domain-containing protein</fullName>
    </recommendedName>
</protein>
<keyword evidence="4" id="KW-0507">mRNA processing</keyword>
<dbReference type="eggNOG" id="KOG2868">
    <property type="taxonomic scope" value="Eukaryota"/>
</dbReference>
<evidence type="ECO:0000313" key="7">
    <source>
        <dbReference type="Proteomes" id="UP000054350"/>
    </source>
</evidence>
<dbReference type="OMA" id="MQPHQPT"/>
<dbReference type="PANTHER" id="PTHR16290">
    <property type="entry name" value="TRANSCRIPTION FACTOR SMIF DECAPPING ENZYME DCP1"/>
    <property type="match status" value="1"/>
</dbReference>
<dbReference type="GO" id="GO:0000290">
    <property type="term" value="P:deadenylation-dependent decapping of nuclear-transcribed mRNA"/>
    <property type="evidence" value="ECO:0007669"/>
    <property type="project" value="InterPro"/>
</dbReference>
<dbReference type="SUPFAM" id="SSF50729">
    <property type="entry name" value="PH domain-like"/>
    <property type="match status" value="1"/>
</dbReference>
<keyword evidence="7" id="KW-1185">Reference proteome</keyword>
<gene>
    <name evidence="6" type="ORF">AMAG_02851</name>
</gene>
<keyword evidence="3" id="KW-0963">Cytoplasm</keyword>
<reference evidence="6 7" key="1">
    <citation type="submission" date="2009-11" db="EMBL/GenBank/DDBJ databases">
        <title>Annotation of Allomyces macrogynus ATCC 38327.</title>
        <authorList>
            <consortium name="The Broad Institute Genome Sequencing Platform"/>
            <person name="Russ C."/>
            <person name="Cuomo C."/>
            <person name="Burger G."/>
            <person name="Gray M.W."/>
            <person name="Holland P.W.H."/>
            <person name="King N."/>
            <person name="Lang F.B.F."/>
            <person name="Roger A.J."/>
            <person name="Ruiz-Trillo I."/>
            <person name="Young S.K."/>
            <person name="Zeng Q."/>
            <person name="Gargeya S."/>
            <person name="Fitzgerald M."/>
            <person name="Haas B."/>
            <person name="Abouelleil A."/>
            <person name="Alvarado L."/>
            <person name="Arachchi H.M."/>
            <person name="Berlin A."/>
            <person name="Chapman S.B."/>
            <person name="Gearin G."/>
            <person name="Goldberg J."/>
            <person name="Griggs A."/>
            <person name="Gujja S."/>
            <person name="Hansen M."/>
            <person name="Heiman D."/>
            <person name="Howarth C."/>
            <person name="Larimer J."/>
            <person name="Lui A."/>
            <person name="MacDonald P.J.P."/>
            <person name="McCowen C."/>
            <person name="Montmayeur A."/>
            <person name="Murphy C."/>
            <person name="Neiman D."/>
            <person name="Pearson M."/>
            <person name="Priest M."/>
            <person name="Roberts A."/>
            <person name="Saif S."/>
            <person name="Shea T."/>
            <person name="Sisk P."/>
            <person name="Stolte C."/>
            <person name="Sykes S."/>
            <person name="Wortman J."/>
            <person name="Nusbaum C."/>
            <person name="Birren B."/>
        </authorList>
    </citation>
    <scope>NUCLEOTIDE SEQUENCE [LARGE SCALE GENOMIC DNA]</scope>
    <source>
        <strain evidence="6 7">ATCC 38327</strain>
    </source>
</reference>
<comment type="similarity">
    <text evidence="2">Belongs to the DCP1 family.</text>
</comment>
<dbReference type="STRING" id="578462.A0A0L0S3X3"/>
<sequence length="396" mass="41635">MSKEDLKLQANLNVLRRKDPRITSIVDSTPHVVQYEFAGGSWRKRNIEGTMFLFRRSTRPHFGLFIMNRMSTSNYLLPLTKALAFKVNGDYLMYQTDTGDITGIWFFEGKDRDRFYEQVTEMCQMDADDKDPGPDPSTSAPASPATTALTPPPALASDLTAMLHGARDVAPQAAQAASDTGGSGDDLARLFSKLRAGPGSLGNGPAPATAASSSAPREMRTLAEIEAAIVQQQQQKVAAATAAANAVNAVPAPTAPSSVDATSLPLDTKIQLAAAANPSILAAALPHPLPRDGFRDAMVALLHRDAAFLDALYAGYLQAVAQLPPGAAGPQHFAPFGPPRPTAPPMGMPMRVGPAGMMMPPIARGFAVQPPGVYAPAMGMPGVVGGMPPFTNVPPG</sequence>
<comment type="subcellular location">
    <subcellularLocation>
        <location evidence="1">Cytoplasm</location>
    </subcellularLocation>
</comment>
<accession>A0A0L0S3X3</accession>
<evidence type="ECO:0000256" key="3">
    <source>
        <dbReference type="ARBA" id="ARBA00022490"/>
    </source>
</evidence>
<feature type="region of interest" description="Disordered" evidence="5">
    <location>
        <begin position="125"/>
        <end position="153"/>
    </location>
</feature>
<feature type="compositionally biased region" description="Low complexity" evidence="5">
    <location>
        <begin position="136"/>
        <end position="153"/>
    </location>
</feature>
<dbReference type="GO" id="GO:0003729">
    <property type="term" value="F:mRNA binding"/>
    <property type="evidence" value="ECO:0007669"/>
    <property type="project" value="TreeGrafter"/>
</dbReference>
<dbReference type="GO" id="GO:0000932">
    <property type="term" value="C:P-body"/>
    <property type="evidence" value="ECO:0007669"/>
    <property type="project" value="TreeGrafter"/>
</dbReference>
<dbReference type="PANTHER" id="PTHR16290:SF0">
    <property type="entry name" value="DECAPPING PROTEIN 1, ISOFORM A"/>
    <property type="match status" value="1"/>
</dbReference>
<dbReference type="GO" id="GO:0008047">
    <property type="term" value="F:enzyme activator activity"/>
    <property type="evidence" value="ECO:0007669"/>
    <property type="project" value="InterPro"/>
</dbReference>
<proteinExistence type="inferred from homology"/>
<evidence type="ECO:0000313" key="6">
    <source>
        <dbReference type="EMBL" id="KNE57101.1"/>
    </source>
</evidence>
<dbReference type="EMBL" id="GG745331">
    <property type="protein sequence ID" value="KNE57101.1"/>
    <property type="molecule type" value="Genomic_DNA"/>
</dbReference>
<evidence type="ECO:0000256" key="4">
    <source>
        <dbReference type="ARBA" id="ARBA00022664"/>
    </source>
</evidence>
<organism evidence="6 7">
    <name type="scientific">Allomyces macrogynus (strain ATCC 38327)</name>
    <name type="common">Allomyces javanicus var. macrogynus</name>
    <dbReference type="NCBI Taxonomy" id="578462"/>
    <lineage>
        <taxon>Eukaryota</taxon>
        <taxon>Fungi</taxon>
        <taxon>Fungi incertae sedis</taxon>
        <taxon>Blastocladiomycota</taxon>
        <taxon>Blastocladiomycetes</taxon>
        <taxon>Blastocladiales</taxon>
        <taxon>Blastocladiaceae</taxon>
        <taxon>Allomyces</taxon>
    </lineage>
</organism>
<name>A0A0L0S3X3_ALLM3</name>
<dbReference type="CDD" id="cd09804">
    <property type="entry name" value="Dcp1"/>
    <property type="match status" value="1"/>
</dbReference>
<dbReference type="VEuPathDB" id="FungiDB:AMAG_02851"/>
<evidence type="ECO:0000256" key="5">
    <source>
        <dbReference type="SAM" id="MobiDB-lite"/>
    </source>
</evidence>
<dbReference type="GO" id="GO:0031087">
    <property type="term" value="P:deadenylation-independent decapping of nuclear-transcribed mRNA"/>
    <property type="evidence" value="ECO:0007669"/>
    <property type="project" value="TreeGrafter"/>
</dbReference>
<evidence type="ECO:0000256" key="1">
    <source>
        <dbReference type="ARBA" id="ARBA00004496"/>
    </source>
</evidence>
<evidence type="ECO:0008006" key="8">
    <source>
        <dbReference type="Google" id="ProtNLM"/>
    </source>
</evidence>
<dbReference type="AlphaFoldDB" id="A0A0L0S3X3"/>
<dbReference type="Gene3D" id="2.30.29.30">
    <property type="entry name" value="Pleckstrin-homology domain (PH domain)/Phosphotyrosine-binding domain (PTB)"/>
    <property type="match status" value="1"/>
</dbReference>
<dbReference type="OrthoDB" id="440673at2759"/>
<dbReference type="InterPro" id="IPR010334">
    <property type="entry name" value="Dcp1"/>
</dbReference>
<dbReference type="Proteomes" id="UP000054350">
    <property type="component" value="Unassembled WGS sequence"/>
</dbReference>